<name>A0A813E107_POLGL</name>
<dbReference type="GO" id="GO:0032259">
    <property type="term" value="P:methylation"/>
    <property type="evidence" value="ECO:0007669"/>
    <property type="project" value="UniProtKB-KW"/>
</dbReference>
<dbReference type="EMBL" id="CAJNNV010006645">
    <property type="protein sequence ID" value="CAE8593884.1"/>
    <property type="molecule type" value="Genomic_DNA"/>
</dbReference>
<keyword evidence="2" id="KW-0489">Methyltransferase</keyword>
<evidence type="ECO:0000313" key="7">
    <source>
        <dbReference type="Proteomes" id="UP000654075"/>
    </source>
</evidence>
<dbReference type="AlphaFoldDB" id="A0A813E107"/>
<dbReference type="SUPFAM" id="SSF53335">
    <property type="entry name" value="S-adenosyl-L-methionine-dependent methyltransferases"/>
    <property type="match status" value="1"/>
</dbReference>
<sequence length="293" mass="31420">ATSQPLQIRIHIASSTMAAALETFPLPEEDRRLMDSVAEIYQLSGYKESQMVEMKKSVFEGHDDIPFQAYAYGEVYSPLVLFEALDSLGREDVFCDLGSGRGQLVLAAALASSAARAMGVELVAARHGAAEAAKGCAPQDVQDRVQFQCADALKLDLSEVTKVFLNNTTFNAELSEQFALALSAQHAPRLKLLATCVKFPDSALAPSQLRLERVTAVGAGWAPSGWPLFVYRRCDAAGEAAADAQIVVADEAAKQMLERRSAAARCTEAHDSSAEQEIALLRNAMLAAAVRGS</sequence>
<dbReference type="GO" id="GO:0031151">
    <property type="term" value="F:histone H3K79 methyltransferase activity"/>
    <property type="evidence" value="ECO:0007669"/>
    <property type="project" value="InterPro"/>
</dbReference>
<organism evidence="6 7">
    <name type="scientific">Polarella glacialis</name>
    <name type="common">Dinoflagellate</name>
    <dbReference type="NCBI Taxonomy" id="89957"/>
    <lineage>
        <taxon>Eukaryota</taxon>
        <taxon>Sar</taxon>
        <taxon>Alveolata</taxon>
        <taxon>Dinophyceae</taxon>
        <taxon>Suessiales</taxon>
        <taxon>Suessiaceae</taxon>
        <taxon>Polarella</taxon>
    </lineage>
</organism>
<evidence type="ECO:0000259" key="5">
    <source>
        <dbReference type="Pfam" id="PF08123"/>
    </source>
</evidence>
<keyword evidence="4" id="KW-0949">S-adenosyl-L-methionine</keyword>
<reference evidence="6" key="1">
    <citation type="submission" date="2021-02" db="EMBL/GenBank/DDBJ databases">
        <authorList>
            <person name="Dougan E. K."/>
            <person name="Rhodes N."/>
            <person name="Thang M."/>
            <person name="Chan C."/>
        </authorList>
    </citation>
    <scope>NUCLEOTIDE SEQUENCE</scope>
</reference>
<evidence type="ECO:0000313" key="6">
    <source>
        <dbReference type="EMBL" id="CAE8593884.1"/>
    </source>
</evidence>
<keyword evidence="7" id="KW-1185">Reference proteome</keyword>
<keyword evidence="3" id="KW-0808">Transferase</keyword>
<dbReference type="InterPro" id="IPR026170">
    <property type="entry name" value="FAM173A/B"/>
</dbReference>
<proteinExistence type="inferred from homology"/>
<evidence type="ECO:0000256" key="3">
    <source>
        <dbReference type="ARBA" id="ARBA00022679"/>
    </source>
</evidence>
<dbReference type="PANTHER" id="PTHR13610:SF11">
    <property type="entry name" value="METHYLTRANSFERASE DOMAIN-CONTAINING PROTEIN"/>
    <property type="match status" value="1"/>
</dbReference>
<dbReference type="Gene3D" id="3.40.50.150">
    <property type="entry name" value="Vaccinia Virus protein VP39"/>
    <property type="match status" value="1"/>
</dbReference>
<gene>
    <name evidence="6" type="ORF">PGLA1383_LOCUS12468</name>
</gene>
<evidence type="ECO:0000256" key="2">
    <source>
        <dbReference type="ARBA" id="ARBA00022603"/>
    </source>
</evidence>
<comment type="caution">
    <text evidence="6">The sequence shown here is derived from an EMBL/GenBank/DDBJ whole genome shotgun (WGS) entry which is preliminary data.</text>
</comment>
<feature type="non-terminal residue" evidence="6">
    <location>
        <position position="1"/>
    </location>
</feature>
<dbReference type="OrthoDB" id="443402at2759"/>
<feature type="domain" description="DOT1" evidence="5">
    <location>
        <begin position="66"/>
        <end position="174"/>
    </location>
</feature>
<evidence type="ECO:0000256" key="1">
    <source>
        <dbReference type="ARBA" id="ARBA00010633"/>
    </source>
</evidence>
<dbReference type="InterPro" id="IPR029063">
    <property type="entry name" value="SAM-dependent_MTases_sf"/>
</dbReference>
<evidence type="ECO:0000256" key="4">
    <source>
        <dbReference type="ARBA" id="ARBA00022691"/>
    </source>
</evidence>
<dbReference type="Pfam" id="PF08123">
    <property type="entry name" value="DOT1"/>
    <property type="match status" value="1"/>
</dbReference>
<dbReference type="PANTHER" id="PTHR13610">
    <property type="entry name" value="METHYLTRANSFERASE DOMAIN-CONTAINING PROTEIN"/>
    <property type="match status" value="1"/>
</dbReference>
<comment type="similarity">
    <text evidence="1">Belongs to the ANT/ATPSC lysine N-methyltransferase family.</text>
</comment>
<dbReference type="InterPro" id="IPR025789">
    <property type="entry name" value="DOT1_dom"/>
</dbReference>
<accession>A0A813E107</accession>
<dbReference type="Proteomes" id="UP000654075">
    <property type="component" value="Unassembled WGS sequence"/>
</dbReference>
<protein>
    <recommendedName>
        <fullName evidence="5">DOT1 domain-containing protein</fullName>
    </recommendedName>
</protein>